<dbReference type="AlphaFoldDB" id="A0A6P6T501"/>
<dbReference type="RefSeq" id="XP_027073072.1">
    <property type="nucleotide sequence ID" value="XM_027217271.2"/>
</dbReference>
<dbReference type="CDD" id="cd06661">
    <property type="entry name" value="GGCT_like"/>
    <property type="match status" value="1"/>
</dbReference>
<evidence type="ECO:0000256" key="1">
    <source>
        <dbReference type="ARBA" id="ARBA00002782"/>
    </source>
</evidence>
<evidence type="ECO:0000256" key="2">
    <source>
        <dbReference type="ARBA" id="ARBA00008861"/>
    </source>
</evidence>
<dbReference type="GeneID" id="113697591"/>
<evidence type="ECO:0000313" key="8">
    <source>
        <dbReference type="RefSeq" id="XP_027073072.1"/>
    </source>
</evidence>
<keyword evidence="3" id="KW-0808">Transferase</keyword>
<dbReference type="SUPFAM" id="SSF110857">
    <property type="entry name" value="Gamma-glutamyl cyclotransferase-like"/>
    <property type="match status" value="1"/>
</dbReference>
<evidence type="ECO:0000259" key="6">
    <source>
        <dbReference type="Pfam" id="PF06094"/>
    </source>
</evidence>
<gene>
    <name evidence="8" type="primary">LOC113697591</name>
</gene>
<protein>
    <recommendedName>
        <fullName evidence="5">Putative gamma-glutamylcyclotransferase</fullName>
    </recommendedName>
</protein>
<dbReference type="Gene3D" id="3.10.490.10">
    <property type="entry name" value="Gamma-glutamyl cyclotransferase-like"/>
    <property type="match status" value="1"/>
</dbReference>
<evidence type="ECO:0000256" key="3">
    <source>
        <dbReference type="ARBA" id="ARBA00022679"/>
    </source>
</evidence>
<dbReference type="GO" id="GO:0016746">
    <property type="term" value="F:acyltransferase activity"/>
    <property type="evidence" value="ECO:0007669"/>
    <property type="project" value="UniProtKB-KW"/>
</dbReference>
<dbReference type="InterPro" id="IPR045038">
    <property type="entry name" value="AIG2-like"/>
</dbReference>
<keyword evidence="7" id="KW-1185">Reference proteome</keyword>
<dbReference type="InterPro" id="IPR009288">
    <property type="entry name" value="AIG2-like_dom"/>
</dbReference>
<dbReference type="Proteomes" id="UP001652660">
    <property type="component" value="Chromosome 6e"/>
</dbReference>
<dbReference type="InterPro" id="IPR013024">
    <property type="entry name" value="GGCT-like"/>
</dbReference>
<accession>A0A6P6T501</accession>
<reference evidence="8" key="2">
    <citation type="submission" date="2025-08" db="UniProtKB">
        <authorList>
            <consortium name="RefSeq"/>
        </authorList>
    </citation>
    <scope>IDENTIFICATION</scope>
    <source>
        <tissue evidence="8">Leaves</tissue>
    </source>
</reference>
<sequence length="153" mass="18228">MTTIGLASKEEFTQQSYLLKISKYLGRFAIELEHLTLRKWNTFSLVFVQVLSGITPFELHILDEFEDVEYERQTVDVYLMDSSEKLQVSTYVWSNKTDPKLYGEWDFEEWKRLHKEEFIKMSLGFMEELQLPESKPRVTTYESFFQPKNDGQS</sequence>
<dbReference type="PANTHER" id="PTHR31544:SF2">
    <property type="entry name" value="AIG2-LIKE PROTEIN D"/>
    <property type="match status" value="1"/>
</dbReference>
<name>A0A6P6T501_COFAR</name>
<comment type="similarity">
    <text evidence="2">Belongs to the gamma-glutamylcyclotransferase family.</text>
</comment>
<dbReference type="InterPro" id="IPR036568">
    <property type="entry name" value="GGCT-like_sf"/>
</dbReference>
<reference evidence="7" key="1">
    <citation type="journal article" date="2025" name="Foods">
        <title>Unveiling the Microbial Signatures of Arabica Coffee Cherries: Insights into Ripeness Specific Diversity, Functional Traits, and Implications for Quality and Safety.</title>
        <authorList>
            <consortium name="RefSeq"/>
            <person name="Tenea G.N."/>
            <person name="Cifuentes V."/>
            <person name="Reyes P."/>
            <person name="Cevallos-Vallejos M."/>
        </authorList>
    </citation>
    <scope>NUCLEOTIDE SEQUENCE [LARGE SCALE GENOMIC DNA]</scope>
</reference>
<comment type="function">
    <text evidence="1">Putative gamma-glutamylcyclotransferase.</text>
</comment>
<keyword evidence="4" id="KW-0012">Acyltransferase</keyword>
<evidence type="ECO:0000256" key="5">
    <source>
        <dbReference type="ARBA" id="ARBA00030602"/>
    </source>
</evidence>
<feature type="domain" description="Gamma-glutamylcyclotransferase AIG2-like" evidence="6">
    <location>
        <begin position="51"/>
        <end position="106"/>
    </location>
</feature>
<proteinExistence type="inferred from homology"/>
<dbReference type="Pfam" id="PF06094">
    <property type="entry name" value="GGACT"/>
    <property type="match status" value="1"/>
</dbReference>
<organism evidence="7 8">
    <name type="scientific">Coffea arabica</name>
    <name type="common">Arabian coffee</name>
    <dbReference type="NCBI Taxonomy" id="13443"/>
    <lineage>
        <taxon>Eukaryota</taxon>
        <taxon>Viridiplantae</taxon>
        <taxon>Streptophyta</taxon>
        <taxon>Embryophyta</taxon>
        <taxon>Tracheophyta</taxon>
        <taxon>Spermatophyta</taxon>
        <taxon>Magnoliopsida</taxon>
        <taxon>eudicotyledons</taxon>
        <taxon>Gunneridae</taxon>
        <taxon>Pentapetalae</taxon>
        <taxon>asterids</taxon>
        <taxon>lamiids</taxon>
        <taxon>Gentianales</taxon>
        <taxon>Rubiaceae</taxon>
        <taxon>Ixoroideae</taxon>
        <taxon>Gardenieae complex</taxon>
        <taxon>Bertiereae - Coffeeae clade</taxon>
        <taxon>Coffeeae</taxon>
        <taxon>Coffea</taxon>
    </lineage>
</organism>
<dbReference type="PANTHER" id="PTHR31544">
    <property type="entry name" value="AIG2-LIKE PROTEIN D"/>
    <property type="match status" value="1"/>
</dbReference>
<dbReference type="Gene3D" id="6.10.250.210">
    <property type="match status" value="1"/>
</dbReference>
<evidence type="ECO:0000313" key="7">
    <source>
        <dbReference type="Proteomes" id="UP001652660"/>
    </source>
</evidence>
<evidence type="ECO:0000256" key="4">
    <source>
        <dbReference type="ARBA" id="ARBA00023315"/>
    </source>
</evidence>